<evidence type="ECO:0000259" key="5">
    <source>
        <dbReference type="PROSITE" id="PS00622"/>
    </source>
</evidence>
<dbReference type="GO" id="GO:0016987">
    <property type="term" value="F:sigma factor activity"/>
    <property type="evidence" value="ECO:0007669"/>
    <property type="project" value="UniProtKB-KW"/>
</dbReference>
<dbReference type="InterPro" id="IPR036388">
    <property type="entry name" value="WH-like_DNA-bd_sf"/>
</dbReference>
<dbReference type="GO" id="GO:0003677">
    <property type="term" value="F:DNA binding"/>
    <property type="evidence" value="ECO:0007669"/>
    <property type="project" value="InterPro"/>
</dbReference>
<keyword evidence="4" id="KW-0804">Transcription</keyword>
<dbReference type="KEGG" id="mgin:FRZ54_09525"/>
<gene>
    <name evidence="6" type="ORF">FRZ54_09525</name>
</gene>
<dbReference type="InterPro" id="IPR007627">
    <property type="entry name" value="RNA_pol_sigma70_r2"/>
</dbReference>
<evidence type="ECO:0000313" key="7">
    <source>
        <dbReference type="Proteomes" id="UP000321479"/>
    </source>
</evidence>
<dbReference type="Gene3D" id="1.10.1740.10">
    <property type="match status" value="1"/>
</dbReference>
<keyword evidence="2" id="KW-0805">Transcription regulation</keyword>
<dbReference type="EMBL" id="CP042436">
    <property type="protein sequence ID" value="QEC62812.1"/>
    <property type="molecule type" value="Genomic_DNA"/>
</dbReference>
<evidence type="ECO:0000256" key="2">
    <source>
        <dbReference type="ARBA" id="ARBA00023015"/>
    </source>
</evidence>
<sequence length="168" mass="20026">MDTKETQFLQLIGENKGILYKICKIYEDDPDDRDDLLQEMVLQLWRAFDTFRGDSKFSSWMYRVALNTAIVFFKRQKRRPDDQPLPAQFDHADDLPDAEEHQEKLAVFYKAVQKLGKVEKALIYLYMEDQPYDEIAAHLGITQLNVRVRLNRVKNKLKEIIKEMNYEY</sequence>
<evidence type="ECO:0000256" key="4">
    <source>
        <dbReference type="ARBA" id="ARBA00023163"/>
    </source>
</evidence>
<feature type="domain" description="HTH luxR-type" evidence="5">
    <location>
        <begin position="129"/>
        <end position="156"/>
    </location>
</feature>
<dbReference type="PANTHER" id="PTHR43133">
    <property type="entry name" value="RNA POLYMERASE ECF-TYPE SIGMA FACTO"/>
    <property type="match status" value="1"/>
</dbReference>
<dbReference type="Pfam" id="PF08281">
    <property type="entry name" value="Sigma70_r4_2"/>
    <property type="match status" value="1"/>
</dbReference>
<comment type="similarity">
    <text evidence="1">Belongs to the sigma-70 factor family. ECF subfamily.</text>
</comment>
<dbReference type="AlphaFoldDB" id="A0A5B8UV63"/>
<dbReference type="NCBIfam" id="TIGR02937">
    <property type="entry name" value="sigma70-ECF"/>
    <property type="match status" value="1"/>
</dbReference>
<keyword evidence="3" id="KW-0731">Sigma factor</keyword>
<evidence type="ECO:0000313" key="6">
    <source>
        <dbReference type="EMBL" id="QEC62812.1"/>
    </source>
</evidence>
<evidence type="ECO:0000256" key="1">
    <source>
        <dbReference type="ARBA" id="ARBA00010641"/>
    </source>
</evidence>
<organism evidence="6 7">
    <name type="scientific">Mucilaginibacter ginsenosidivorans</name>
    <dbReference type="NCBI Taxonomy" id="398053"/>
    <lineage>
        <taxon>Bacteria</taxon>
        <taxon>Pseudomonadati</taxon>
        <taxon>Bacteroidota</taxon>
        <taxon>Sphingobacteriia</taxon>
        <taxon>Sphingobacteriales</taxon>
        <taxon>Sphingobacteriaceae</taxon>
        <taxon>Mucilaginibacter</taxon>
    </lineage>
</organism>
<dbReference type="OrthoDB" id="9780326at2"/>
<dbReference type="Gene3D" id="1.10.10.10">
    <property type="entry name" value="Winged helix-like DNA-binding domain superfamily/Winged helix DNA-binding domain"/>
    <property type="match status" value="1"/>
</dbReference>
<protein>
    <submittedName>
        <fullName evidence="6">Sigma-70 family RNA polymerase sigma factor</fullName>
    </submittedName>
</protein>
<dbReference type="Pfam" id="PF04542">
    <property type="entry name" value="Sigma70_r2"/>
    <property type="match status" value="1"/>
</dbReference>
<dbReference type="InterPro" id="IPR013249">
    <property type="entry name" value="RNA_pol_sigma70_r4_t2"/>
</dbReference>
<dbReference type="InterPro" id="IPR013324">
    <property type="entry name" value="RNA_pol_sigma_r3/r4-like"/>
</dbReference>
<reference evidence="6 7" key="1">
    <citation type="journal article" date="2017" name="Curr. Microbiol.">
        <title>Mucilaginibacter ginsenosidivorans sp. nov., Isolated from Soil of Ginseng Field.</title>
        <authorList>
            <person name="Kim M.M."/>
            <person name="Siddiqi M.Z."/>
            <person name="Im W.T."/>
        </authorList>
    </citation>
    <scope>NUCLEOTIDE SEQUENCE [LARGE SCALE GENOMIC DNA]</scope>
    <source>
        <strain evidence="6 7">Gsoil 3017</strain>
    </source>
</reference>
<dbReference type="SUPFAM" id="SSF88659">
    <property type="entry name" value="Sigma3 and sigma4 domains of RNA polymerase sigma factors"/>
    <property type="match status" value="1"/>
</dbReference>
<name>A0A5B8UV63_9SPHI</name>
<keyword evidence="7" id="KW-1185">Reference proteome</keyword>
<dbReference type="GO" id="GO:0006352">
    <property type="term" value="P:DNA-templated transcription initiation"/>
    <property type="evidence" value="ECO:0007669"/>
    <property type="project" value="InterPro"/>
</dbReference>
<dbReference type="PROSITE" id="PS00622">
    <property type="entry name" value="HTH_LUXR_1"/>
    <property type="match status" value="1"/>
</dbReference>
<dbReference type="RefSeq" id="WP_147031389.1">
    <property type="nucleotide sequence ID" value="NZ_CP042436.1"/>
</dbReference>
<dbReference type="PANTHER" id="PTHR43133:SF45">
    <property type="entry name" value="RNA POLYMERASE ECF-TYPE SIGMA FACTOR"/>
    <property type="match status" value="1"/>
</dbReference>
<accession>A0A5B8UV63</accession>
<evidence type="ECO:0000256" key="3">
    <source>
        <dbReference type="ARBA" id="ARBA00023082"/>
    </source>
</evidence>
<dbReference type="SUPFAM" id="SSF88946">
    <property type="entry name" value="Sigma2 domain of RNA polymerase sigma factors"/>
    <property type="match status" value="1"/>
</dbReference>
<dbReference type="InterPro" id="IPR013325">
    <property type="entry name" value="RNA_pol_sigma_r2"/>
</dbReference>
<proteinExistence type="inferred from homology"/>
<dbReference type="Proteomes" id="UP000321479">
    <property type="component" value="Chromosome"/>
</dbReference>
<dbReference type="InterPro" id="IPR000792">
    <property type="entry name" value="Tscrpt_reg_LuxR_C"/>
</dbReference>
<dbReference type="InterPro" id="IPR014284">
    <property type="entry name" value="RNA_pol_sigma-70_dom"/>
</dbReference>
<dbReference type="InterPro" id="IPR039425">
    <property type="entry name" value="RNA_pol_sigma-70-like"/>
</dbReference>